<sequence length="224" mass="25555">MTDPASDTSPIPRKRSVFKRFFGVMWRWRPRFRLLDLIWLSLLSALLMTWYRDHQNLTSQLQARFGTARTSWSIDQLLGRPNTPMAGDQQSAWTTPGQNAGMQWFIVEFPNKVNVGKIEIVETYNPGAVVRICSVSMTGQEIEIWKGQDPVAPIAGMGSSFIVPSTKIRTRRMKVFLNTDLVSGWNEIDAVALHADDATVQWATNSWASESYGDNRESPQWYWP</sequence>
<dbReference type="Proteomes" id="UP000318288">
    <property type="component" value="Unassembled WGS sequence"/>
</dbReference>
<proteinExistence type="predicted"/>
<organism evidence="1 2">
    <name type="scientific">Rubripirellula tenax</name>
    <dbReference type="NCBI Taxonomy" id="2528015"/>
    <lineage>
        <taxon>Bacteria</taxon>
        <taxon>Pseudomonadati</taxon>
        <taxon>Planctomycetota</taxon>
        <taxon>Planctomycetia</taxon>
        <taxon>Pirellulales</taxon>
        <taxon>Pirellulaceae</taxon>
        <taxon>Rubripirellula</taxon>
    </lineage>
</organism>
<comment type="caution">
    <text evidence="1">The sequence shown here is derived from an EMBL/GenBank/DDBJ whole genome shotgun (WGS) entry which is preliminary data.</text>
</comment>
<accession>A0A5C6FF24</accession>
<evidence type="ECO:0008006" key="3">
    <source>
        <dbReference type="Google" id="ProtNLM"/>
    </source>
</evidence>
<name>A0A5C6FF24_9BACT</name>
<keyword evidence="2" id="KW-1185">Reference proteome</keyword>
<dbReference type="EMBL" id="SJPW01000002">
    <property type="protein sequence ID" value="TWU59342.1"/>
    <property type="molecule type" value="Genomic_DNA"/>
</dbReference>
<dbReference type="AlphaFoldDB" id="A0A5C6FF24"/>
<dbReference type="RefSeq" id="WP_146456879.1">
    <property type="nucleotide sequence ID" value="NZ_SJPW01000002.1"/>
</dbReference>
<protein>
    <recommendedName>
        <fullName evidence="3">F5/8 type C domain protein</fullName>
    </recommendedName>
</protein>
<dbReference type="OrthoDB" id="291597at2"/>
<evidence type="ECO:0000313" key="2">
    <source>
        <dbReference type="Proteomes" id="UP000318288"/>
    </source>
</evidence>
<reference evidence="1 2" key="1">
    <citation type="submission" date="2019-02" db="EMBL/GenBank/DDBJ databases">
        <title>Deep-cultivation of Planctomycetes and their phenomic and genomic characterization uncovers novel biology.</title>
        <authorList>
            <person name="Wiegand S."/>
            <person name="Jogler M."/>
            <person name="Boedeker C."/>
            <person name="Pinto D."/>
            <person name="Vollmers J."/>
            <person name="Rivas-Marin E."/>
            <person name="Kohn T."/>
            <person name="Peeters S.H."/>
            <person name="Heuer A."/>
            <person name="Rast P."/>
            <person name="Oberbeckmann S."/>
            <person name="Bunk B."/>
            <person name="Jeske O."/>
            <person name="Meyerdierks A."/>
            <person name="Storesund J.E."/>
            <person name="Kallscheuer N."/>
            <person name="Luecker S."/>
            <person name="Lage O.M."/>
            <person name="Pohl T."/>
            <person name="Merkel B.J."/>
            <person name="Hornburger P."/>
            <person name="Mueller R.-W."/>
            <person name="Bruemmer F."/>
            <person name="Labrenz M."/>
            <person name="Spormann A.M."/>
            <person name="Op Den Camp H."/>
            <person name="Overmann J."/>
            <person name="Amann R."/>
            <person name="Jetten M.S.M."/>
            <person name="Mascher T."/>
            <person name="Medema M.H."/>
            <person name="Devos D.P."/>
            <person name="Kaster A.-K."/>
            <person name="Ovreas L."/>
            <person name="Rohde M."/>
            <person name="Galperin M.Y."/>
            <person name="Jogler C."/>
        </authorList>
    </citation>
    <scope>NUCLEOTIDE SEQUENCE [LARGE SCALE GENOMIC DNA]</scope>
    <source>
        <strain evidence="1 2">Poly51</strain>
    </source>
</reference>
<evidence type="ECO:0000313" key="1">
    <source>
        <dbReference type="EMBL" id="TWU59342.1"/>
    </source>
</evidence>
<gene>
    <name evidence="1" type="ORF">Poly51_21300</name>
</gene>